<organism evidence="2 3">
    <name type="scientific">Hydrogenivirga caldilitoris</name>
    <dbReference type="NCBI Taxonomy" id="246264"/>
    <lineage>
        <taxon>Bacteria</taxon>
        <taxon>Pseudomonadati</taxon>
        <taxon>Aquificota</taxon>
        <taxon>Aquificia</taxon>
        <taxon>Aquificales</taxon>
        <taxon>Aquificaceae</taxon>
        <taxon>Hydrogenivirga</taxon>
    </lineage>
</organism>
<dbReference type="Proteomes" id="UP000267841">
    <property type="component" value="Unassembled WGS sequence"/>
</dbReference>
<dbReference type="CDD" id="cd05233">
    <property type="entry name" value="SDR_c"/>
    <property type="match status" value="1"/>
</dbReference>
<dbReference type="AlphaFoldDB" id="A0A497XQ04"/>
<sequence length="222" mass="24266">MKGKVVLITGSSVGIGRYTAYEFARAGANVVLTYYRDKEEGEKTLEKCLELGAQSATLLYLNLLDNESIMSCVKETASRYGNIDILINNAGVLAWKPLREQSFLEIETQIRVNLEGLIKLTKTALPYVKEMVINIGSGAGKTGFSELTTYCATKFGVRGFTQALAEEERGIKVYAVNPGMTATRMTGYSGVHPEKVAKVIFKVATGGIRKPSGSDVDVWEYL</sequence>
<dbReference type="InterPro" id="IPR002347">
    <property type="entry name" value="SDR_fam"/>
</dbReference>
<dbReference type="InterPro" id="IPR036291">
    <property type="entry name" value="NAD(P)-bd_dom_sf"/>
</dbReference>
<evidence type="ECO:0000256" key="1">
    <source>
        <dbReference type="RuleBase" id="RU000363"/>
    </source>
</evidence>
<dbReference type="InterPro" id="IPR020904">
    <property type="entry name" value="Sc_DH/Rdtase_CS"/>
</dbReference>
<dbReference type="RefSeq" id="WP_121011597.1">
    <property type="nucleotide sequence ID" value="NZ_RCCJ01000001.1"/>
</dbReference>
<dbReference type="Pfam" id="PF00106">
    <property type="entry name" value="adh_short"/>
    <property type="match status" value="1"/>
</dbReference>
<name>A0A497XQ04_9AQUI</name>
<comment type="similarity">
    <text evidence="1">Belongs to the short-chain dehydrogenases/reductases (SDR) family.</text>
</comment>
<evidence type="ECO:0000313" key="2">
    <source>
        <dbReference type="EMBL" id="RLJ70978.1"/>
    </source>
</evidence>
<dbReference type="PANTHER" id="PTHR43975:SF2">
    <property type="entry name" value="EG:BACR7A4.14 PROTEIN-RELATED"/>
    <property type="match status" value="1"/>
</dbReference>
<dbReference type="PRINTS" id="PR00081">
    <property type="entry name" value="GDHRDH"/>
</dbReference>
<protein>
    <submittedName>
        <fullName evidence="2">3-oxoacyl-[acyl-carrier protein] reductase</fullName>
    </submittedName>
</protein>
<accession>A0A497XQ04</accession>
<keyword evidence="3" id="KW-1185">Reference proteome</keyword>
<evidence type="ECO:0000313" key="3">
    <source>
        <dbReference type="Proteomes" id="UP000267841"/>
    </source>
</evidence>
<dbReference type="EMBL" id="RCCJ01000001">
    <property type="protein sequence ID" value="RLJ70978.1"/>
    <property type="molecule type" value="Genomic_DNA"/>
</dbReference>
<dbReference type="PROSITE" id="PS00061">
    <property type="entry name" value="ADH_SHORT"/>
    <property type="match status" value="1"/>
</dbReference>
<dbReference type="PANTHER" id="PTHR43975">
    <property type="entry name" value="ZGC:101858"/>
    <property type="match status" value="1"/>
</dbReference>
<dbReference type="PRINTS" id="PR00080">
    <property type="entry name" value="SDRFAMILY"/>
</dbReference>
<gene>
    <name evidence="2" type="ORF">BCF55_1267</name>
</gene>
<dbReference type="SUPFAM" id="SSF51735">
    <property type="entry name" value="NAD(P)-binding Rossmann-fold domains"/>
    <property type="match status" value="1"/>
</dbReference>
<dbReference type="OrthoDB" id="9775296at2"/>
<proteinExistence type="inferred from homology"/>
<comment type="caution">
    <text evidence="2">The sequence shown here is derived from an EMBL/GenBank/DDBJ whole genome shotgun (WGS) entry which is preliminary data.</text>
</comment>
<reference evidence="2 3" key="1">
    <citation type="submission" date="2018-10" db="EMBL/GenBank/DDBJ databases">
        <title>Genomic Encyclopedia of Archaeal and Bacterial Type Strains, Phase II (KMG-II): from individual species to whole genera.</title>
        <authorList>
            <person name="Goeker M."/>
        </authorList>
    </citation>
    <scope>NUCLEOTIDE SEQUENCE [LARGE SCALE GENOMIC DNA]</scope>
    <source>
        <strain evidence="2 3">DSM 16510</strain>
    </source>
</reference>
<dbReference type="Gene3D" id="3.40.50.720">
    <property type="entry name" value="NAD(P)-binding Rossmann-like Domain"/>
    <property type="match status" value="1"/>
</dbReference>